<feature type="domain" description="Carrier" evidence="4">
    <location>
        <begin position="134"/>
        <end position="210"/>
    </location>
</feature>
<evidence type="ECO:0000313" key="6">
    <source>
        <dbReference type="Proteomes" id="UP000746503"/>
    </source>
</evidence>
<dbReference type="PANTHER" id="PTHR45527">
    <property type="entry name" value="NONRIBOSOMAL PEPTIDE SYNTHETASE"/>
    <property type="match status" value="1"/>
</dbReference>
<accession>A0ABX1AUE4</accession>
<proteinExistence type="predicted"/>
<dbReference type="PROSITE" id="PS50075">
    <property type="entry name" value="CARRIER"/>
    <property type="match status" value="1"/>
</dbReference>
<dbReference type="InterPro" id="IPR042099">
    <property type="entry name" value="ANL_N_sf"/>
</dbReference>
<dbReference type="SUPFAM" id="SSF47336">
    <property type="entry name" value="ACP-like"/>
    <property type="match status" value="1"/>
</dbReference>
<organism evidence="5 6">
    <name type="scientific">Streptomyces spiramenti</name>
    <dbReference type="NCBI Taxonomy" id="2720606"/>
    <lineage>
        <taxon>Bacteria</taxon>
        <taxon>Bacillati</taxon>
        <taxon>Actinomycetota</taxon>
        <taxon>Actinomycetes</taxon>
        <taxon>Kitasatosporales</taxon>
        <taxon>Streptomycetaceae</taxon>
        <taxon>Streptomyces</taxon>
    </lineage>
</organism>
<name>A0ABX1AUE4_9ACTN</name>
<gene>
    <name evidence="5" type="ORF">HCJ92_19485</name>
</gene>
<feature type="compositionally biased region" description="Pro residues" evidence="3">
    <location>
        <begin position="264"/>
        <end position="274"/>
    </location>
</feature>
<evidence type="ECO:0000259" key="4">
    <source>
        <dbReference type="PROSITE" id="PS50075"/>
    </source>
</evidence>
<dbReference type="Gene3D" id="3.40.50.12780">
    <property type="entry name" value="N-terminal domain of ligase-like"/>
    <property type="match status" value="1"/>
</dbReference>
<dbReference type="Proteomes" id="UP000746503">
    <property type="component" value="Unassembled WGS sequence"/>
</dbReference>
<dbReference type="EMBL" id="JAAVJB010000210">
    <property type="protein sequence ID" value="NJP68418.1"/>
    <property type="molecule type" value="Genomic_DNA"/>
</dbReference>
<dbReference type="Gene3D" id="3.40.50.1820">
    <property type="entry name" value="alpha/beta hydrolase"/>
    <property type="match status" value="1"/>
</dbReference>
<dbReference type="InterPro" id="IPR025110">
    <property type="entry name" value="AMP-bd_C"/>
</dbReference>
<comment type="caution">
    <text evidence="5">The sequence shown here is derived from an EMBL/GenBank/DDBJ whole genome shotgun (WGS) entry which is preliminary data.</text>
</comment>
<feature type="region of interest" description="Disordered" evidence="3">
    <location>
        <begin position="211"/>
        <end position="290"/>
    </location>
</feature>
<keyword evidence="1" id="KW-0596">Phosphopantetheine</keyword>
<keyword evidence="2" id="KW-0597">Phosphoprotein</keyword>
<dbReference type="InterPro" id="IPR020806">
    <property type="entry name" value="PKS_PP-bd"/>
</dbReference>
<dbReference type="Gene3D" id="3.30.300.30">
    <property type="match status" value="1"/>
</dbReference>
<feature type="compositionally biased region" description="Low complexity" evidence="3">
    <location>
        <begin position="211"/>
        <end position="232"/>
    </location>
</feature>
<dbReference type="Pfam" id="PF00550">
    <property type="entry name" value="PP-binding"/>
    <property type="match status" value="1"/>
</dbReference>
<protein>
    <submittedName>
        <fullName evidence="5">Non-ribosomal peptide synthetase</fullName>
    </submittedName>
</protein>
<dbReference type="InterPro" id="IPR045851">
    <property type="entry name" value="AMP-bd_C_sf"/>
</dbReference>
<feature type="non-terminal residue" evidence="5">
    <location>
        <position position="1"/>
    </location>
</feature>
<evidence type="ECO:0000256" key="1">
    <source>
        <dbReference type="ARBA" id="ARBA00022450"/>
    </source>
</evidence>
<dbReference type="PANTHER" id="PTHR45527:SF1">
    <property type="entry name" value="FATTY ACID SYNTHASE"/>
    <property type="match status" value="1"/>
</dbReference>
<sequence>PGTRLYRTGDLAHWTPNGTLHYTGRTDTQTKIRGFRIEPAEIEAVLAADASVAQVAVMVREDRAGQKRLVAYVVPHPGATAEERALRELCARSLPEHMVPARVVALDAMPLTANGKLDRVALPEPAAGTAEGRAPRTELEATLAGLFTTTLDAAHPLTIDDSFFDHGGHSLLAARLTNHIHHHTGTHLTIRDIFLNPTPAGLAHHLTHTTPQGTEATEATAGDATTAVPAPRGGAGRARRRRPALTRRTEEGALLAARFDTGAAPPPSGDPVPLPTASAPAARRDERSPL</sequence>
<evidence type="ECO:0000256" key="2">
    <source>
        <dbReference type="ARBA" id="ARBA00022553"/>
    </source>
</evidence>
<dbReference type="Pfam" id="PF13193">
    <property type="entry name" value="AMP-binding_C"/>
    <property type="match status" value="1"/>
</dbReference>
<evidence type="ECO:0000313" key="5">
    <source>
        <dbReference type="EMBL" id="NJP68418.1"/>
    </source>
</evidence>
<dbReference type="RefSeq" id="WP_245241018.1">
    <property type="nucleotide sequence ID" value="NZ_JAAVJB010000210.1"/>
</dbReference>
<dbReference type="InterPro" id="IPR029058">
    <property type="entry name" value="AB_hydrolase_fold"/>
</dbReference>
<reference evidence="5 6" key="1">
    <citation type="submission" date="2020-03" db="EMBL/GenBank/DDBJ databases">
        <title>Draft genome of Streptomyces sp. ventii, isolated from the Axial Seamount in the Pacific Ocean, and resequencing of the two type strains Streptomyces lonarensis strain NCL 716 and Streptomyces bohaiensis strain 11A07.</title>
        <authorList>
            <person name="Loughran R.M."/>
            <person name="Pfannmuller K.M."/>
            <person name="Wasson B.J."/>
            <person name="Deadmond M.C."/>
            <person name="Paddock B.E."/>
            <person name="Koyack M.J."/>
            <person name="Gallegos D.A."/>
            <person name="Mitchell E.A."/>
            <person name="Ushijima B."/>
            <person name="Saw J.H."/>
            <person name="Mcphail K.L."/>
            <person name="Videau P."/>
        </authorList>
    </citation>
    <scope>NUCLEOTIDE SEQUENCE [LARGE SCALE GENOMIC DNA]</scope>
    <source>
        <strain evidence="6">5675061</strain>
    </source>
</reference>
<evidence type="ECO:0000256" key="3">
    <source>
        <dbReference type="SAM" id="MobiDB-lite"/>
    </source>
</evidence>
<dbReference type="InterPro" id="IPR009081">
    <property type="entry name" value="PP-bd_ACP"/>
</dbReference>
<keyword evidence="6" id="KW-1185">Reference proteome</keyword>
<dbReference type="SMART" id="SM00823">
    <property type="entry name" value="PKS_PP"/>
    <property type="match status" value="1"/>
</dbReference>
<dbReference type="InterPro" id="IPR036736">
    <property type="entry name" value="ACP-like_sf"/>
</dbReference>
<dbReference type="SUPFAM" id="SSF56801">
    <property type="entry name" value="Acetyl-CoA synthetase-like"/>
    <property type="match status" value="1"/>
</dbReference>